<dbReference type="KEGG" id="vg:14182635"/>
<dbReference type="OrthoDB" id="20669at10239"/>
<dbReference type="EMBL" id="JX912252">
    <property type="protein sequence ID" value="AFV50903.1"/>
    <property type="molecule type" value="Genomic_DNA"/>
</dbReference>
<evidence type="ECO:0000313" key="2">
    <source>
        <dbReference type="Proteomes" id="UP000009210"/>
    </source>
</evidence>
<keyword evidence="2" id="KW-1185">Reference proteome</keyword>
<protein>
    <submittedName>
        <fullName evidence="1">Uncharacterized protein</fullName>
    </submittedName>
</protein>
<gene>
    <name evidence="1" type="ORF">B508_00030</name>
</gene>
<dbReference type="GeneID" id="14182635"/>
<reference evidence="1 2" key="1">
    <citation type="journal article" date="2013" name="Genome Announc.">
        <title>Complete Genome Sequence of Escherichia Phage ADB-2 Isolated from a Fecal Sample of Poultry.</title>
        <authorList>
            <person name="Bhensdadia D.V."/>
            <person name="Bhimani H.D."/>
            <person name="Rawal C.M."/>
            <person name="Kothari V.V."/>
            <person name="Raval V.H."/>
            <person name="Kothari C.R."/>
            <person name="Patel A.B."/>
            <person name="Bhatt V.D."/>
            <person name="Parmar N.R."/>
            <person name="Sajnani M.R."/>
            <person name="Koringa P.G."/>
            <person name="Joshi C.G."/>
            <person name="Singh S.P."/>
            <person name="Kothari R.K."/>
        </authorList>
    </citation>
    <scope>NUCLEOTIDE SEQUENCE [LARGE SCALE GENOMIC DNA]</scope>
    <source>
        <strain evidence="1">ADB-2</strain>
    </source>
</reference>
<name>K4NZ93_9CAUD</name>
<sequence>MISSKLQAAIDNASEKGFTVEIYYRNFGNRVIITQRDTGIGITDIFTTEEYQGMVDYINRCVGSAEFGKLEDYEKEDIIDNLLEEVSLAFEERPDRGTTRWDCDKIDAINRIRKIMEEKL</sequence>
<dbReference type="Proteomes" id="UP000009210">
    <property type="component" value="Segment"/>
</dbReference>
<accession>K4NZ93</accession>
<evidence type="ECO:0000313" key="1">
    <source>
        <dbReference type="EMBL" id="AFV50903.1"/>
    </source>
</evidence>
<dbReference type="RefSeq" id="YP_007112673.1">
    <property type="nucleotide sequence ID" value="NC_019725.1"/>
</dbReference>
<organism evidence="1 2">
    <name type="scientific">Escherichia phage ADB-2</name>
    <dbReference type="NCBI Taxonomy" id="1216926"/>
    <lineage>
        <taxon>Viruses</taxon>
        <taxon>Duplodnaviria</taxon>
        <taxon>Heunggongvirae</taxon>
        <taxon>Uroviricota</taxon>
        <taxon>Caudoviricetes</taxon>
        <taxon>Drexlerviridae</taxon>
        <taxon>Tunavirinae</taxon>
        <taxon>Tunavirus</taxon>
        <taxon>Tunavirus ADB2</taxon>
    </lineage>
</organism>
<proteinExistence type="predicted"/>